<feature type="transmembrane region" description="Helical" evidence="1">
    <location>
        <begin position="45"/>
        <end position="62"/>
    </location>
</feature>
<evidence type="ECO:0000313" key="3">
    <source>
        <dbReference type="Proteomes" id="UP000631300"/>
    </source>
</evidence>
<evidence type="ECO:0000313" key="2">
    <source>
        <dbReference type="EMBL" id="GGW79402.1"/>
    </source>
</evidence>
<keyword evidence="1" id="KW-0812">Transmembrane</keyword>
<protein>
    <submittedName>
        <fullName evidence="2">Membrane protein</fullName>
    </submittedName>
</protein>
<evidence type="ECO:0000256" key="1">
    <source>
        <dbReference type="SAM" id="Phobius"/>
    </source>
</evidence>
<dbReference type="InterPro" id="IPR019201">
    <property type="entry name" value="DUF2065"/>
</dbReference>
<dbReference type="EMBL" id="BMXP01000002">
    <property type="protein sequence ID" value="GGW79402.1"/>
    <property type="molecule type" value="Genomic_DNA"/>
</dbReference>
<reference evidence="2" key="2">
    <citation type="submission" date="2020-09" db="EMBL/GenBank/DDBJ databases">
        <authorList>
            <person name="Sun Q."/>
            <person name="Kim S."/>
        </authorList>
    </citation>
    <scope>NUCLEOTIDE SEQUENCE</scope>
    <source>
        <strain evidence="2">KCTC 22164</strain>
    </source>
</reference>
<dbReference type="Proteomes" id="UP000631300">
    <property type="component" value="Unassembled WGS sequence"/>
</dbReference>
<feature type="transmembrane region" description="Helical" evidence="1">
    <location>
        <begin position="6"/>
        <end position="24"/>
    </location>
</feature>
<dbReference type="PANTHER" id="PTHR38602">
    <property type="entry name" value="INNER MEMBRANE PROTEIN-RELATED"/>
    <property type="match status" value="1"/>
</dbReference>
<keyword evidence="3" id="KW-1185">Reference proteome</keyword>
<dbReference type="PANTHER" id="PTHR38602:SF1">
    <property type="entry name" value="INNER MEMBRANE PROTEIN"/>
    <property type="match status" value="1"/>
</dbReference>
<organism evidence="2 3">
    <name type="scientific">Alteromonas halophila</name>
    <dbReference type="NCBI Taxonomy" id="516698"/>
    <lineage>
        <taxon>Bacteria</taxon>
        <taxon>Pseudomonadati</taxon>
        <taxon>Pseudomonadota</taxon>
        <taxon>Gammaproteobacteria</taxon>
        <taxon>Alteromonadales</taxon>
        <taxon>Alteromonadaceae</taxon>
        <taxon>Alteromonas/Salinimonas group</taxon>
        <taxon>Alteromonas</taxon>
    </lineage>
</organism>
<keyword evidence="1" id="KW-1133">Transmembrane helix</keyword>
<dbReference type="Pfam" id="PF09838">
    <property type="entry name" value="DUF2065"/>
    <property type="match status" value="1"/>
</dbReference>
<reference evidence="2" key="1">
    <citation type="journal article" date="2014" name="Int. J. Syst. Evol. Microbiol.">
        <title>Complete genome sequence of Corynebacterium casei LMG S-19264T (=DSM 44701T), isolated from a smear-ripened cheese.</title>
        <authorList>
            <consortium name="US DOE Joint Genome Institute (JGI-PGF)"/>
            <person name="Walter F."/>
            <person name="Albersmeier A."/>
            <person name="Kalinowski J."/>
            <person name="Ruckert C."/>
        </authorList>
    </citation>
    <scope>NUCLEOTIDE SEQUENCE</scope>
    <source>
        <strain evidence="2">KCTC 22164</strain>
    </source>
</reference>
<accession>A0A918JHV1</accession>
<comment type="caution">
    <text evidence="2">The sequence shown here is derived from an EMBL/GenBank/DDBJ whole genome shotgun (WGS) entry which is preliminary data.</text>
</comment>
<gene>
    <name evidence="2" type="ORF">GCM10007391_10210</name>
</gene>
<dbReference type="AlphaFoldDB" id="A0A918JHV1"/>
<name>A0A918JHV1_9ALTE</name>
<proteinExistence type="predicted"/>
<keyword evidence="1" id="KW-0472">Membrane</keyword>
<sequence length="64" mass="7291">MTMEWLWAALALVCVIEGLGPLLFPDRWRLYLLKISQQPSNQLRQVGGVFVVIGVVTLYYLSSH</sequence>